<dbReference type="Proteomes" id="UP000789706">
    <property type="component" value="Unassembled WGS sequence"/>
</dbReference>
<evidence type="ECO:0000259" key="2">
    <source>
        <dbReference type="Pfam" id="PF14214"/>
    </source>
</evidence>
<feature type="region of interest" description="Disordered" evidence="1">
    <location>
        <begin position="1"/>
        <end position="39"/>
    </location>
</feature>
<reference evidence="3" key="1">
    <citation type="submission" date="2021-06" db="EMBL/GenBank/DDBJ databases">
        <authorList>
            <person name="Kallberg Y."/>
            <person name="Tangrot J."/>
            <person name="Rosling A."/>
        </authorList>
    </citation>
    <scope>NUCLEOTIDE SEQUENCE</scope>
    <source>
        <strain evidence="3">AZ414A</strain>
    </source>
</reference>
<dbReference type="AlphaFoldDB" id="A0A9N8ZQV5"/>
<evidence type="ECO:0000313" key="3">
    <source>
        <dbReference type="EMBL" id="CAG8504177.1"/>
    </source>
</evidence>
<comment type="caution">
    <text evidence="3">The sequence shown here is derived from an EMBL/GenBank/DDBJ whole genome shotgun (WGS) entry which is preliminary data.</text>
</comment>
<dbReference type="InterPro" id="IPR025476">
    <property type="entry name" value="Helitron_helicase-like"/>
</dbReference>
<feature type="compositionally biased region" description="Basic and acidic residues" evidence="1">
    <location>
        <begin position="16"/>
        <end position="28"/>
    </location>
</feature>
<dbReference type="OrthoDB" id="2276331at2759"/>
<evidence type="ECO:0000256" key="1">
    <source>
        <dbReference type="SAM" id="MobiDB-lite"/>
    </source>
</evidence>
<evidence type="ECO:0000313" key="4">
    <source>
        <dbReference type="Proteomes" id="UP000789706"/>
    </source>
</evidence>
<accession>A0A9N8ZQV5</accession>
<sequence length="150" mass="17558">MKDFEHNFDDEEDNSDKDGNENEDNSGKDDDENVAQQKGKRKKVTIREFVIYRFMIWNSNRTKSILYPAGRLFQQYIVDQFSDEGANVKEIVKKIILSSSFVGSIRYLQQIFQDSTTNVREFEKIHLFVADTCNSNWPEIVDELLPNQHA</sequence>
<proteinExistence type="predicted"/>
<feature type="domain" description="Helitron helicase-like" evidence="2">
    <location>
        <begin position="86"/>
        <end position="147"/>
    </location>
</feature>
<name>A0A9N8ZQV5_9GLOM</name>
<keyword evidence="4" id="KW-1185">Reference proteome</keyword>
<protein>
    <submittedName>
        <fullName evidence="3">9219_t:CDS:1</fullName>
    </submittedName>
</protein>
<dbReference type="EMBL" id="CAJVPK010000394">
    <property type="protein sequence ID" value="CAG8504177.1"/>
    <property type="molecule type" value="Genomic_DNA"/>
</dbReference>
<dbReference type="Pfam" id="PF14214">
    <property type="entry name" value="Helitron_like_N"/>
    <property type="match status" value="1"/>
</dbReference>
<organism evidence="3 4">
    <name type="scientific">Diversispora eburnea</name>
    <dbReference type="NCBI Taxonomy" id="1213867"/>
    <lineage>
        <taxon>Eukaryota</taxon>
        <taxon>Fungi</taxon>
        <taxon>Fungi incertae sedis</taxon>
        <taxon>Mucoromycota</taxon>
        <taxon>Glomeromycotina</taxon>
        <taxon>Glomeromycetes</taxon>
        <taxon>Diversisporales</taxon>
        <taxon>Diversisporaceae</taxon>
        <taxon>Diversispora</taxon>
    </lineage>
</organism>
<gene>
    <name evidence="3" type="ORF">DEBURN_LOCUS4833</name>
</gene>